<gene>
    <name evidence="1" type="ORF">Fcan01_10496</name>
</gene>
<dbReference type="Proteomes" id="UP000198287">
    <property type="component" value="Unassembled WGS sequence"/>
</dbReference>
<reference evidence="1 2" key="1">
    <citation type="submission" date="2015-12" db="EMBL/GenBank/DDBJ databases">
        <title>The genome of Folsomia candida.</title>
        <authorList>
            <person name="Faddeeva A."/>
            <person name="Derks M.F."/>
            <person name="Anvar Y."/>
            <person name="Smit S."/>
            <person name="Van Straalen N."/>
            <person name="Roelofs D."/>
        </authorList>
    </citation>
    <scope>NUCLEOTIDE SEQUENCE [LARGE SCALE GENOMIC DNA]</scope>
    <source>
        <strain evidence="1 2">VU population</strain>
        <tissue evidence="1">Whole body</tissue>
    </source>
</reference>
<dbReference type="EMBL" id="LNIX01000005">
    <property type="protein sequence ID" value="OXA54622.1"/>
    <property type="molecule type" value="Genomic_DNA"/>
</dbReference>
<accession>A0A226EAF4</accession>
<sequence>MAVNMRKKPCIKDGQPCPNPMRPEFTCCSGVCGNHGRCNTACLKETWECHPEGTYPCCQTGLLCYGWTKSGYGHCRHGGITKTLDIGSYYLIYIVTSDHGRLCWYLDRGNQGNNYQFSFRLDPRCNPNDLSFMWKVLPGGYPNTVIFENNQFQSNCVSAVFYDVTCYGEEEPERDREVVCSTHVDPNRLGPFLGGCDNKGGVDTPYNSWTISGPKIFNRQTGRYITGTASRSLTMEQLGVGGGIQDWVYYKIPWVKEIGPVGYKPGLG</sequence>
<protein>
    <submittedName>
        <fullName evidence="1">Uncharacterized protein</fullName>
    </submittedName>
</protein>
<evidence type="ECO:0000313" key="2">
    <source>
        <dbReference type="Proteomes" id="UP000198287"/>
    </source>
</evidence>
<evidence type="ECO:0000313" key="1">
    <source>
        <dbReference type="EMBL" id="OXA54622.1"/>
    </source>
</evidence>
<organism evidence="1 2">
    <name type="scientific">Folsomia candida</name>
    <name type="common">Springtail</name>
    <dbReference type="NCBI Taxonomy" id="158441"/>
    <lineage>
        <taxon>Eukaryota</taxon>
        <taxon>Metazoa</taxon>
        <taxon>Ecdysozoa</taxon>
        <taxon>Arthropoda</taxon>
        <taxon>Hexapoda</taxon>
        <taxon>Collembola</taxon>
        <taxon>Entomobryomorpha</taxon>
        <taxon>Isotomoidea</taxon>
        <taxon>Isotomidae</taxon>
        <taxon>Proisotominae</taxon>
        <taxon>Folsomia</taxon>
    </lineage>
</organism>
<name>A0A226EAF4_FOLCA</name>
<keyword evidence="2" id="KW-1185">Reference proteome</keyword>
<dbReference type="AlphaFoldDB" id="A0A226EAF4"/>
<comment type="caution">
    <text evidence="1">The sequence shown here is derived from an EMBL/GenBank/DDBJ whole genome shotgun (WGS) entry which is preliminary data.</text>
</comment>
<proteinExistence type="predicted"/>